<name>G0NJ50_CAEBE</name>
<accession>G0NJ50</accession>
<protein>
    <submittedName>
        <fullName evidence="2">Uncharacterized protein</fullName>
    </submittedName>
</protein>
<keyword evidence="1" id="KW-0812">Transmembrane</keyword>
<feature type="transmembrane region" description="Helical" evidence="1">
    <location>
        <begin position="12"/>
        <end position="29"/>
    </location>
</feature>
<dbReference type="InParanoid" id="G0NJ50"/>
<dbReference type="AlphaFoldDB" id="G0NJ50"/>
<organism evidence="3">
    <name type="scientific">Caenorhabditis brenneri</name>
    <name type="common">Nematode worm</name>
    <dbReference type="NCBI Taxonomy" id="135651"/>
    <lineage>
        <taxon>Eukaryota</taxon>
        <taxon>Metazoa</taxon>
        <taxon>Ecdysozoa</taxon>
        <taxon>Nematoda</taxon>
        <taxon>Chromadorea</taxon>
        <taxon>Rhabditida</taxon>
        <taxon>Rhabditina</taxon>
        <taxon>Rhabditomorpha</taxon>
        <taxon>Rhabditoidea</taxon>
        <taxon>Rhabditidae</taxon>
        <taxon>Peloderinae</taxon>
        <taxon>Caenorhabditis</taxon>
    </lineage>
</organism>
<reference evidence="3" key="1">
    <citation type="submission" date="2011-07" db="EMBL/GenBank/DDBJ databases">
        <authorList>
            <consortium name="Caenorhabditis brenneri Sequencing and Analysis Consortium"/>
            <person name="Wilson R.K."/>
        </authorList>
    </citation>
    <scope>NUCLEOTIDE SEQUENCE [LARGE SCALE GENOMIC DNA]</scope>
    <source>
        <strain evidence="3">PB2801</strain>
    </source>
</reference>
<keyword evidence="1" id="KW-0472">Membrane</keyword>
<keyword evidence="3" id="KW-1185">Reference proteome</keyword>
<gene>
    <name evidence="2" type="ORF">CAEBREN_10520</name>
</gene>
<evidence type="ECO:0000313" key="2">
    <source>
        <dbReference type="EMBL" id="EGT32103.1"/>
    </source>
</evidence>
<evidence type="ECO:0000313" key="3">
    <source>
        <dbReference type="Proteomes" id="UP000008068"/>
    </source>
</evidence>
<dbReference type="Proteomes" id="UP000008068">
    <property type="component" value="Unassembled WGS sequence"/>
</dbReference>
<keyword evidence="1" id="KW-1133">Transmembrane helix</keyword>
<evidence type="ECO:0000256" key="1">
    <source>
        <dbReference type="SAM" id="Phobius"/>
    </source>
</evidence>
<dbReference type="HOGENOM" id="CLU_3392674_0_0_1"/>
<proteinExistence type="predicted"/>
<dbReference type="EMBL" id="GL379893">
    <property type="protein sequence ID" value="EGT32103.1"/>
    <property type="molecule type" value="Genomic_DNA"/>
</dbReference>
<sequence length="32" mass="3989">MKVGSSRFFNFSQIHLFLIYFFLFFLCFFNKV</sequence>